<comment type="caution">
    <text evidence="8">The sequence shown here is derived from an EMBL/GenBank/DDBJ whole genome shotgun (WGS) entry which is preliminary data.</text>
</comment>
<proteinExistence type="inferred from homology"/>
<evidence type="ECO:0000256" key="7">
    <source>
        <dbReference type="HAMAP-Rule" id="MF_00209"/>
    </source>
</evidence>
<dbReference type="PANTHER" id="PTHR10286">
    <property type="entry name" value="INORGANIC PYROPHOSPHATASE"/>
    <property type="match status" value="1"/>
</dbReference>
<comment type="similarity">
    <text evidence="7">Belongs to the PPase family.</text>
</comment>
<comment type="subcellular location">
    <subcellularLocation>
        <location evidence="7">Cytoplasm</location>
    </subcellularLocation>
</comment>
<dbReference type="Proteomes" id="UP000244248">
    <property type="component" value="Unassembled WGS sequence"/>
</dbReference>
<evidence type="ECO:0000313" key="9">
    <source>
        <dbReference type="Proteomes" id="UP000244248"/>
    </source>
</evidence>
<evidence type="ECO:0000256" key="2">
    <source>
        <dbReference type="ARBA" id="ARBA00022490"/>
    </source>
</evidence>
<dbReference type="CDD" id="cd00412">
    <property type="entry name" value="pyrophosphatase"/>
    <property type="match status" value="1"/>
</dbReference>
<dbReference type="EC" id="3.6.1.1" evidence="7"/>
<comment type="subunit">
    <text evidence="7">Homohexamer.</text>
</comment>
<evidence type="ECO:0000256" key="4">
    <source>
        <dbReference type="ARBA" id="ARBA00022801"/>
    </source>
</evidence>
<dbReference type="EMBL" id="QANS01000005">
    <property type="protein sequence ID" value="PTU30723.1"/>
    <property type="molecule type" value="Genomic_DNA"/>
</dbReference>
<name>A0A2T5MDS0_9GAMM</name>
<feature type="binding site" evidence="7">
    <location>
        <position position="56"/>
    </location>
    <ligand>
        <name>substrate</name>
    </ligand>
</feature>
<comment type="cofactor">
    <cofactor evidence="1 7">
        <name>Mg(2+)</name>
        <dbReference type="ChEBI" id="CHEBI:18420"/>
    </cofactor>
</comment>
<dbReference type="InterPro" id="IPR008162">
    <property type="entry name" value="Pyrophosphatase"/>
</dbReference>
<feature type="binding site" evidence="7">
    <location>
        <position position="103"/>
    </location>
    <ligand>
        <name>Mg(2+)</name>
        <dbReference type="ChEBI" id="CHEBI:18420"/>
        <label>1</label>
    </ligand>
</feature>
<feature type="binding site" evidence="7">
    <location>
        <position position="30"/>
    </location>
    <ligand>
        <name>substrate</name>
    </ligand>
</feature>
<sequence length="176" mass="19439">MGIEALGPGEKAPNEFYVVIEIAANAGPVKYEVDKESGMLMVDRFMNVSMHYPANYGYIPKTLAGDGDPTDVLVLTPFPIVPGCVIKCRAVAVLDTVDEKGTDAKLLAVPTDKVSTKYYENIKDIGDVPPRLLNEIKHFYERYKDLEEGKWVKVAGWRDAAAAREEVVNGIKDYKG</sequence>
<dbReference type="HAMAP" id="MF_00209">
    <property type="entry name" value="Inorganic_PPase"/>
    <property type="match status" value="1"/>
</dbReference>
<dbReference type="GO" id="GO:0005737">
    <property type="term" value="C:cytoplasm"/>
    <property type="evidence" value="ECO:0007669"/>
    <property type="project" value="UniProtKB-SubCell"/>
</dbReference>
<keyword evidence="9" id="KW-1185">Reference proteome</keyword>
<feature type="binding site" evidence="7">
    <location>
        <position position="71"/>
    </location>
    <ligand>
        <name>Mg(2+)</name>
        <dbReference type="ChEBI" id="CHEBI:18420"/>
        <label>2</label>
    </ligand>
</feature>
<feature type="binding site" evidence="7">
    <location>
        <position position="71"/>
    </location>
    <ligand>
        <name>Mg(2+)</name>
        <dbReference type="ChEBI" id="CHEBI:18420"/>
        <label>1</label>
    </ligand>
</feature>
<protein>
    <recommendedName>
        <fullName evidence="7">Inorganic pyrophosphatase</fullName>
        <ecNumber evidence="7">3.6.1.1</ecNumber>
    </recommendedName>
    <alternativeName>
        <fullName evidence="7">Pyrophosphate phospho-hydrolase</fullName>
        <shortName evidence="7">PPase</shortName>
    </alternativeName>
</protein>
<evidence type="ECO:0000313" key="8">
    <source>
        <dbReference type="EMBL" id="PTU30723.1"/>
    </source>
</evidence>
<dbReference type="RefSeq" id="WP_107941096.1">
    <property type="nucleotide sequence ID" value="NZ_QANS01000005.1"/>
</dbReference>
<comment type="catalytic activity">
    <reaction evidence="6 7">
        <text>diphosphate + H2O = 2 phosphate + H(+)</text>
        <dbReference type="Rhea" id="RHEA:24576"/>
        <dbReference type="ChEBI" id="CHEBI:15377"/>
        <dbReference type="ChEBI" id="CHEBI:15378"/>
        <dbReference type="ChEBI" id="CHEBI:33019"/>
        <dbReference type="ChEBI" id="CHEBI:43474"/>
        <dbReference type="EC" id="3.6.1.1"/>
    </reaction>
</comment>
<organism evidence="8 9">
    <name type="scientific">Stenotrophobium rhamnosiphilum</name>
    <dbReference type="NCBI Taxonomy" id="2029166"/>
    <lineage>
        <taxon>Bacteria</taxon>
        <taxon>Pseudomonadati</taxon>
        <taxon>Pseudomonadota</taxon>
        <taxon>Gammaproteobacteria</taxon>
        <taxon>Nevskiales</taxon>
        <taxon>Nevskiaceae</taxon>
        <taxon>Stenotrophobium</taxon>
    </lineage>
</organism>
<dbReference type="AlphaFoldDB" id="A0A2T5MDS0"/>
<gene>
    <name evidence="7" type="primary">ppa</name>
    <name evidence="8" type="ORF">CJD38_14630</name>
</gene>
<feature type="binding site" evidence="7">
    <location>
        <position position="44"/>
    </location>
    <ligand>
        <name>substrate</name>
    </ligand>
</feature>
<evidence type="ECO:0000256" key="3">
    <source>
        <dbReference type="ARBA" id="ARBA00022723"/>
    </source>
</evidence>
<reference evidence="8 9" key="1">
    <citation type="submission" date="2018-04" db="EMBL/GenBank/DDBJ databases">
        <title>Novel species isolated from glacier.</title>
        <authorList>
            <person name="Liu Q."/>
            <person name="Xin Y.-H."/>
        </authorList>
    </citation>
    <scope>NUCLEOTIDE SEQUENCE [LARGE SCALE GENOMIC DNA]</scope>
    <source>
        <strain evidence="8 9">GT1R17</strain>
    </source>
</reference>
<feature type="binding site" evidence="7">
    <location>
        <position position="143"/>
    </location>
    <ligand>
        <name>substrate</name>
    </ligand>
</feature>
<dbReference type="Gene3D" id="3.90.80.10">
    <property type="entry name" value="Inorganic pyrophosphatase"/>
    <property type="match status" value="1"/>
</dbReference>
<accession>A0A2T5MDS0</accession>
<dbReference type="FunFam" id="3.90.80.10:FF:000003">
    <property type="entry name" value="Inorganic pyrophosphatase"/>
    <property type="match status" value="1"/>
</dbReference>
<dbReference type="GO" id="GO:0004427">
    <property type="term" value="F:inorganic diphosphate phosphatase activity"/>
    <property type="evidence" value="ECO:0007669"/>
    <property type="project" value="UniProtKB-UniRule"/>
</dbReference>
<keyword evidence="2 7" id="KW-0963">Cytoplasm</keyword>
<evidence type="ECO:0000256" key="6">
    <source>
        <dbReference type="ARBA" id="ARBA00047820"/>
    </source>
</evidence>
<keyword evidence="5 7" id="KW-0460">Magnesium</keyword>
<dbReference type="SUPFAM" id="SSF50324">
    <property type="entry name" value="Inorganic pyrophosphatase"/>
    <property type="match status" value="1"/>
</dbReference>
<dbReference type="InterPro" id="IPR036649">
    <property type="entry name" value="Pyrophosphatase_sf"/>
</dbReference>
<evidence type="ECO:0000256" key="5">
    <source>
        <dbReference type="ARBA" id="ARBA00022842"/>
    </source>
</evidence>
<feature type="binding site" evidence="7">
    <location>
        <position position="66"/>
    </location>
    <ligand>
        <name>Mg(2+)</name>
        <dbReference type="ChEBI" id="CHEBI:18420"/>
        <label>1</label>
    </ligand>
</feature>
<dbReference type="Pfam" id="PF00719">
    <property type="entry name" value="Pyrophosphatase"/>
    <property type="match status" value="1"/>
</dbReference>
<dbReference type="OrthoDB" id="5187599at2"/>
<dbReference type="GO" id="GO:0000287">
    <property type="term" value="F:magnesium ion binding"/>
    <property type="evidence" value="ECO:0007669"/>
    <property type="project" value="UniProtKB-UniRule"/>
</dbReference>
<comment type="function">
    <text evidence="7">Catalyzes the hydrolysis of inorganic pyrophosphate (PPi) forming two phosphate ions.</text>
</comment>
<dbReference type="NCBIfam" id="NF002317">
    <property type="entry name" value="PRK01250.1"/>
    <property type="match status" value="1"/>
</dbReference>
<keyword evidence="3 7" id="KW-0479">Metal-binding</keyword>
<keyword evidence="4 7" id="KW-0378">Hydrolase</keyword>
<dbReference type="GO" id="GO:0006796">
    <property type="term" value="P:phosphate-containing compound metabolic process"/>
    <property type="evidence" value="ECO:0007669"/>
    <property type="project" value="InterPro"/>
</dbReference>
<evidence type="ECO:0000256" key="1">
    <source>
        <dbReference type="ARBA" id="ARBA00001946"/>
    </source>
</evidence>